<comment type="caution">
    <text evidence="3">The sequence shown here is derived from an EMBL/GenBank/DDBJ whole genome shotgun (WGS) entry which is preliminary data.</text>
</comment>
<dbReference type="SUPFAM" id="SSF50494">
    <property type="entry name" value="Trypsin-like serine proteases"/>
    <property type="match status" value="1"/>
</dbReference>
<evidence type="ECO:0000256" key="1">
    <source>
        <dbReference type="SAM" id="MobiDB-lite"/>
    </source>
</evidence>
<dbReference type="InterPro" id="IPR009003">
    <property type="entry name" value="Peptidase_S1_PA"/>
</dbReference>
<feature type="region of interest" description="Disordered" evidence="1">
    <location>
        <begin position="142"/>
        <end position="166"/>
    </location>
</feature>
<protein>
    <recommendedName>
        <fullName evidence="2">Peptidase S55 domain-containing protein</fullName>
    </recommendedName>
</protein>
<dbReference type="Pfam" id="PF05580">
    <property type="entry name" value="Peptidase_S55"/>
    <property type="match status" value="1"/>
</dbReference>
<reference evidence="3" key="2">
    <citation type="journal article" date="2021" name="Microbiome">
        <title>Successional dynamics and alternative stable states in a saline activated sludge microbial community over 9 years.</title>
        <authorList>
            <person name="Wang Y."/>
            <person name="Ye J."/>
            <person name="Ju F."/>
            <person name="Liu L."/>
            <person name="Boyd J.A."/>
            <person name="Deng Y."/>
            <person name="Parks D.H."/>
            <person name="Jiang X."/>
            <person name="Yin X."/>
            <person name="Woodcroft B.J."/>
            <person name="Tyson G.W."/>
            <person name="Hugenholtz P."/>
            <person name="Polz M.F."/>
            <person name="Zhang T."/>
        </authorList>
    </citation>
    <scope>NUCLEOTIDE SEQUENCE</scope>
    <source>
        <strain evidence="3">HKST-UBA01</strain>
    </source>
</reference>
<feature type="domain" description="Peptidase S55" evidence="2">
    <location>
        <begin position="1"/>
        <end position="138"/>
    </location>
</feature>
<dbReference type="PROSITE" id="PS51494">
    <property type="entry name" value="SPOIVB"/>
    <property type="match status" value="1"/>
</dbReference>
<sequence length="656" mass="69234">MGLCWFAWCLGAPGPAWSADHPGPFLPIDEVQVGMHGVGRTVFQGDTIEEFDVEILGVLRNTRPQGDLILFRAGGDVLQHAGIIRGMSGSPVYIDGKLVGAVSFAYPGTMDPIGAITPIGEMLPLLANASGSADARDLEGTDARIGSGATQDGVERTPGSTDDGTGGVGFGSWSVFDRAWHQFLQPSEAAVAPFGADVASTTPHGTDAPWYRSLIPAAPEGGGSSSLVPLSTPVCLSGWSSALAAPMADAMQGLGFSAAVVPSGAGGTMSSGRSSATTGEPLQPGSAIGVRMIGGDADLVAIGTVTYVDSDRLVAFGHPMMQAGKVTFPMTGAWIHTVLPNRSVSMKMGSSTDLVGGVWNDRRTGIAGAFGTVPSMLPVHVEVEADGEAPQHFSYTVVRDKSLTPFLLPWTVANSYLVTGWVSGDAYVETTTEVFFDGNRHVRRVDKLASEAPGVELGANVTLPAALLLINPWEDARLDSVHIGVRYQRGNRSARIIEVRPATARIHVGESIRVTAVVEPFRGTPQSYGFDLKIPDAWAGRSLDVYVGATADFLEWDADRAPEKTVPHDLDHMISMIETVPDDSQITMRVYAPEPGTLIRGQELPDLPPSLARATRNVPHVDGPRPVSGSLLEERHLGTPWVVSGGERISLEVAEQ</sequence>
<accession>A0A956LYJ3</accession>
<evidence type="ECO:0000313" key="4">
    <source>
        <dbReference type="Proteomes" id="UP000697710"/>
    </source>
</evidence>
<reference evidence="3" key="1">
    <citation type="submission" date="2020-04" db="EMBL/GenBank/DDBJ databases">
        <authorList>
            <person name="Zhang T."/>
        </authorList>
    </citation>
    <scope>NUCLEOTIDE SEQUENCE</scope>
    <source>
        <strain evidence="3">HKST-UBA01</strain>
    </source>
</reference>
<proteinExistence type="predicted"/>
<evidence type="ECO:0000259" key="2">
    <source>
        <dbReference type="PROSITE" id="PS51494"/>
    </source>
</evidence>
<dbReference type="EMBL" id="JAGQHR010000046">
    <property type="protein sequence ID" value="MCA9726590.1"/>
    <property type="molecule type" value="Genomic_DNA"/>
</dbReference>
<dbReference type="InterPro" id="IPR008763">
    <property type="entry name" value="Peptidase_S55"/>
</dbReference>
<evidence type="ECO:0000313" key="3">
    <source>
        <dbReference type="EMBL" id="MCA9726590.1"/>
    </source>
</evidence>
<dbReference type="Proteomes" id="UP000697710">
    <property type="component" value="Unassembled WGS sequence"/>
</dbReference>
<dbReference type="AlphaFoldDB" id="A0A956LYJ3"/>
<gene>
    <name evidence="3" type="ORF">KC729_02840</name>
</gene>
<name>A0A956LYJ3_UNCEI</name>
<organism evidence="3 4">
    <name type="scientific">Eiseniibacteriota bacterium</name>
    <dbReference type="NCBI Taxonomy" id="2212470"/>
    <lineage>
        <taxon>Bacteria</taxon>
        <taxon>Candidatus Eiseniibacteriota</taxon>
    </lineage>
</organism>